<dbReference type="SUPFAM" id="SSF46894">
    <property type="entry name" value="C-terminal effector domain of the bipartite response regulators"/>
    <property type="match status" value="1"/>
</dbReference>
<name>A0AA90H9B2_9ACTN</name>
<evidence type="ECO:0000256" key="3">
    <source>
        <dbReference type="ARBA" id="ARBA00023163"/>
    </source>
</evidence>
<dbReference type="InterPro" id="IPR016032">
    <property type="entry name" value="Sig_transdc_resp-reg_C-effctor"/>
</dbReference>
<dbReference type="InterPro" id="IPR039420">
    <property type="entry name" value="WalR-like"/>
</dbReference>
<dbReference type="EMBL" id="JAAGKO020000017">
    <property type="protein sequence ID" value="MDI5963758.1"/>
    <property type="molecule type" value="Genomic_DNA"/>
</dbReference>
<keyword evidence="7" id="KW-1185">Reference proteome</keyword>
<keyword evidence="2" id="KW-0238">DNA-binding</keyword>
<dbReference type="Pfam" id="PF00196">
    <property type="entry name" value="GerE"/>
    <property type="match status" value="1"/>
</dbReference>
<evidence type="ECO:0000256" key="1">
    <source>
        <dbReference type="ARBA" id="ARBA00023015"/>
    </source>
</evidence>
<keyword evidence="3" id="KW-0804">Transcription</keyword>
<evidence type="ECO:0000313" key="6">
    <source>
        <dbReference type="EMBL" id="MDI5972859.1"/>
    </source>
</evidence>
<sequence length="206" mass="22525">MGAVSVAVHAADPITRHALVSFIQQKQQFVLSRLGDPGAADVVVVELHNADNQAIEGLRRLTFLGTRFLVLVNGTWNADLNTALEAGVRAAILRPDFAWQRFSDAIRAVSEGHGDLPSALQGRLMDQLQRTNREVLQPRGLTASGLTVREIDVVRLVADGTDLKDIAEVLGYSERTVKNVLYGLIKRLGLRNRTHAVSYAIRNGVI</sequence>
<evidence type="ECO:0000256" key="2">
    <source>
        <dbReference type="ARBA" id="ARBA00023125"/>
    </source>
</evidence>
<comment type="caution">
    <text evidence="6">The sequence shown here is derived from an EMBL/GenBank/DDBJ whole genome shotgun (WGS) entry which is preliminary data.</text>
</comment>
<dbReference type="EMBL" id="JABXJJ020000037">
    <property type="protein sequence ID" value="MDI5972859.1"/>
    <property type="molecule type" value="Genomic_DNA"/>
</dbReference>
<proteinExistence type="predicted"/>
<feature type="domain" description="HTH luxR-type" evidence="4">
    <location>
        <begin position="139"/>
        <end position="204"/>
    </location>
</feature>
<accession>A0AA90H9B2</accession>
<dbReference type="GO" id="GO:0003677">
    <property type="term" value="F:DNA binding"/>
    <property type="evidence" value="ECO:0007669"/>
    <property type="project" value="UniProtKB-KW"/>
</dbReference>
<gene>
    <name evidence="5" type="ORF">POF43_013710</name>
    <name evidence="6" type="ORF">POF50_026535</name>
</gene>
<dbReference type="CDD" id="cd06170">
    <property type="entry name" value="LuxR_C_like"/>
    <property type="match status" value="1"/>
</dbReference>
<dbReference type="GO" id="GO:0006355">
    <property type="term" value="P:regulation of DNA-templated transcription"/>
    <property type="evidence" value="ECO:0007669"/>
    <property type="project" value="InterPro"/>
</dbReference>
<evidence type="ECO:0000313" key="5">
    <source>
        <dbReference type="EMBL" id="MDI5963758.1"/>
    </source>
</evidence>
<dbReference type="PRINTS" id="PR00038">
    <property type="entry name" value="HTHLUXR"/>
</dbReference>
<evidence type="ECO:0000313" key="7">
    <source>
        <dbReference type="Proteomes" id="UP001156398"/>
    </source>
</evidence>
<dbReference type="Proteomes" id="UP001156398">
    <property type="component" value="Unassembled WGS sequence"/>
</dbReference>
<keyword evidence="1" id="KW-0805">Transcription regulation</keyword>
<dbReference type="SMART" id="SM00421">
    <property type="entry name" value="HTH_LUXR"/>
    <property type="match status" value="1"/>
</dbReference>
<dbReference type="PANTHER" id="PTHR43214">
    <property type="entry name" value="TWO-COMPONENT RESPONSE REGULATOR"/>
    <property type="match status" value="1"/>
</dbReference>
<dbReference type="RefSeq" id="WP_271315689.1">
    <property type="nucleotide sequence ID" value="NZ_JAAGKO020000017.1"/>
</dbReference>
<dbReference type="PANTHER" id="PTHR43214:SF24">
    <property type="entry name" value="TRANSCRIPTIONAL REGULATORY PROTEIN NARL-RELATED"/>
    <property type="match status" value="1"/>
</dbReference>
<protein>
    <submittedName>
        <fullName evidence="6">Response regulator transcription factor</fullName>
    </submittedName>
</protein>
<dbReference type="InterPro" id="IPR000792">
    <property type="entry name" value="Tscrpt_reg_LuxR_C"/>
</dbReference>
<reference evidence="6 7" key="1">
    <citation type="submission" date="2023-05" db="EMBL/GenBank/DDBJ databases">
        <title>Streptantibioticus silvisoli sp. nov., acidotolerant actinomycetes 1 from pine litter.</title>
        <authorList>
            <person name="Swiecimska M."/>
            <person name="Golinska P."/>
            <person name="Sangal V."/>
            <person name="Wachnowicz B."/>
            <person name="Goodfellow M."/>
        </authorList>
    </citation>
    <scope>NUCLEOTIDE SEQUENCE</scope>
    <source>
        <strain evidence="6">SL13</strain>
        <strain evidence="5 7">SL54</strain>
    </source>
</reference>
<dbReference type="Gene3D" id="3.40.50.2300">
    <property type="match status" value="1"/>
</dbReference>
<dbReference type="PROSITE" id="PS50043">
    <property type="entry name" value="HTH_LUXR_2"/>
    <property type="match status" value="1"/>
</dbReference>
<evidence type="ECO:0000259" key="4">
    <source>
        <dbReference type="PROSITE" id="PS50043"/>
    </source>
</evidence>
<organism evidence="6">
    <name type="scientific">Streptantibioticus silvisoli</name>
    <dbReference type="NCBI Taxonomy" id="2705255"/>
    <lineage>
        <taxon>Bacteria</taxon>
        <taxon>Bacillati</taxon>
        <taxon>Actinomycetota</taxon>
        <taxon>Actinomycetes</taxon>
        <taxon>Kitasatosporales</taxon>
        <taxon>Streptomycetaceae</taxon>
        <taxon>Streptantibioticus</taxon>
    </lineage>
</organism>
<dbReference type="AlphaFoldDB" id="A0AA90H9B2"/>